<evidence type="ECO:0000313" key="6">
    <source>
        <dbReference type="EMBL" id="KAK2120167.1"/>
    </source>
</evidence>
<keyword evidence="5" id="KW-0813">Transport</keyword>
<dbReference type="PANTHER" id="PTHR12483">
    <property type="entry name" value="SOLUTE CARRIER FAMILY 31 COPPER TRANSPORTERS"/>
    <property type="match status" value="1"/>
</dbReference>
<keyword evidence="5" id="KW-0186">Copper</keyword>
<evidence type="ECO:0000256" key="4">
    <source>
        <dbReference type="ARBA" id="ARBA00023136"/>
    </source>
</evidence>
<protein>
    <recommendedName>
        <fullName evidence="5">Copper transport protein</fullName>
    </recommendedName>
</protein>
<gene>
    <name evidence="6" type="ORF">P7K49_001553</name>
</gene>
<evidence type="ECO:0000256" key="1">
    <source>
        <dbReference type="ARBA" id="ARBA00004107"/>
    </source>
</evidence>
<organism evidence="6 7">
    <name type="scientific">Saguinus oedipus</name>
    <name type="common">Cotton-top tamarin</name>
    <name type="synonym">Oedipomidas oedipus</name>
    <dbReference type="NCBI Taxonomy" id="9490"/>
    <lineage>
        <taxon>Eukaryota</taxon>
        <taxon>Metazoa</taxon>
        <taxon>Chordata</taxon>
        <taxon>Craniata</taxon>
        <taxon>Vertebrata</taxon>
        <taxon>Euteleostomi</taxon>
        <taxon>Mammalia</taxon>
        <taxon>Eutheria</taxon>
        <taxon>Euarchontoglires</taxon>
        <taxon>Primates</taxon>
        <taxon>Haplorrhini</taxon>
        <taxon>Platyrrhini</taxon>
        <taxon>Cebidae</taxon>
        <taxon>Callitrichinae</taxon>
        <taxon>Saguinus</taxon>
    </lineage>
</organism>
<comment type="similarity">
    <text evidence="5">Belongs to the copper transporter (Ctr) (TC 1.A.56) family. SLC31A subfamily.</text>
</comment>
<evidence type="ECO:0000256" key="2">
    <source>
        <dbReference type="ARBA" id="ARBA00022692"/>
    </source>
</evidence>
<reference evidence="6 7" key="1">
    <citation type="submission" date="2023-05" db="EMBL/GenBank/DDBJ databases">
        <title>B98-5 Cell Line De Novo Hybrid Assembly: An Optical Mapping Approach.</title>
        <authorList>
            <person name="Kananen K."/>
            <person name="Auerbach J.A."/>
            <person name="Kautto E."/>
            <person name="Blachly J.S."/>
        </authorList>
    </citation>
    <scope>NUCLEOTIDE SEQUENCE [LARGE SCALE GENOMIC DNA]</scope>
    <source>
        <strain evidence="6">B95-8</strain>
        <tissue evidence="6">Cell line</tissue>
    </source>
</reference>
<dbReference type="Proteomes" id="UP001266305">
    <property type="component" value="Unassembled WGS sequence"/>
</dbReference>
<feature type="transmembrane region" description="Helical" evidence="5">
    <location>
        <begin position="116"/>
        <end position="141"/>
    </location>
</feature>
<comment type="caution">
    <text evidence="6">The sequence shown here is derived from an EMBL/GenBank/DDBJ whole genome shotgun (WGS) entry which is preliminary data.</text>
</comment>
<comment type="subcellular location">
    <subcellularLocation>
        <location evidence="1">Late endosome membrane</location>
        <topology evidence="1">Multi-pass membrane protein</topology>
    </subcellularLocation>
    <subcellularLocation>
        <location evidence="5">Membrane</location>
        <topology evidence="5">Multi-pass membrane protein</topology>
    </subcellularLocation>
</comment>
<dbReference type="Pfam" id="PF04145">
    <property type="entry name" value="Ctr"/>
    <property type="match status" value="1"/>
</dbReference>
<keyword evidence="7" id="KW-1185">Reference proteome</keyword>
<evidence type="ECO:0000313" key="7">
    <source>
        <dbReference type="Proteomes" id="UP001266305"/>
    </source>
</evidence>
<keyword evidence="4 5" id="KW-0472">Membrane</keyword>
<accession>A0ABQ9WET7</accession>
<keyword evidence="5" id="KW-0187">Copper transport</keyword>
<keyword evidence="3 5" id="KW-1133">Transmembrane helix</keyword>
<evidence type="ECO:0000256" key="3">
    <source>
        <dbReference type="ARBA" id="ARBA00022989"/>
    </source>
</evidence>
<dbReference type="InterPro" id="IPR007274">
    <property type="entry name" value="Cop_transporter"/>
</dbReference>
<keyword evidence="5" id="KW-0406">Ion transport</keyword>
<feature type="transmembrane region" description="Helical" evidence="5">
    <location>
        <begin position="50"/>
        <end position="70"/>
    </location>
</feature>
<feature type="transmembrane region" description="Helical" evidence="5">
    <location>
        <begin position="147"/>
        <end position="167"/>
    </location>
</feature>
<name>A0ABQ9WET7_SAGOE</name>
<dbReference type="EMBL" id="JASSZA010000001">
    <property type="protein sequence ID" value="KAK2120167.1"/>
    <property type="molecule type" value="Genomic_DNA"/>
</dbReference>
<keyword evidence="2 5" id="KW-0812">Transmembrane</keyword>
<evidence type="ECO:0000256" key="5">
    <source>
        <dbReference type="RuleBase" id="RU367022"/>
    </source>
</evidence>
<dbReference type="PANTHER" id="PTHR12483:SF8">
    <property type="entry name" value="PROTEIN SLC31A2"/>
    <property type="match status" value="1"/>
</dbReference>
<sequence length="170" mass="18603">MKIVKKFGAQQGWGRRCKKKVDGVDSMDWVEVLNGKQCRPGQVPTTLPPLTGMALSVLVVLLLAVLYEGIKVGKAKLLHQVLVNLPTSISQQAIAETDGDSAGSDSSPVSRTHHRWYLCHFGQSLIHVIQVVIGYFIMLAVMSYNTWIFLGVVLGSAVGYYLAYPLLSMA</sequence>
<proteinExistence type="inferred from homology"/>